<evidence type="ECO:0000313" key="1">
    <source>
        <dbReference type="EMBL" id="EXI63843.1"/>
    </source>
</evidence>
<name>A0A011M2Q9_9PROT</name>
<dbReference type="Proteomes" id="UP000020218">
    <property type="component" value="Unassembled WGS sequence"/>
</dbReference>
<dbReference type="Gene3D" id="3.10.450.530">
    <property type="entry name" value="Ribonuclease toxin, BrnT, of type II toxin-antitoxin system"/>
    <property type="match status" value="1"/>
</dbReference>
<sequence>MALMVFDEAHDNAEERWFTLRRAADGKLPAVSHTLQPKGPASDQVRIVSAREATRREREQYENEPR</sequence>
<gene>
    <name evidence="1" type="ORF">AW08_03884</name>
</gene>
<dbReference type="Pfam" id="PF04365">
    <property type="entry name" value="BrnT_toxin"/>
    <property type="match status" value="1"/>
</dbReference>
<evidence type="ECO:0008006" key="3">
    <source>
        <dbReference type="Google" id="ProtNLM"/>
    </source>
</evidence>
<keyword evidence="2" id="KW-1185">Reference proteome</keyword>
<dbReference type="AlphaFoldDB" id="A0A011M2Q9"/>
<comment type="caution">
    <text evidence="1">The sequence shown here is derived from an EMBL/GenBank/DDBJ whole genome shotgun (WGS) entry which is preliminary data.</text>
</comment>
<dbReference type="STRING" id="1454001.AW08_03884"/>
<protein>
    <recommendedName>
        <fullName evidence="3">BrnT family toxin</fullName>
    </recommendedName>
</protein>
<evidence type="ECO:0000313" key="2">
    <source>
        <dbReference type="Proteomes" id="UP000020218"/>
    </source>
</evidence>
<dbReference type="EMBL" id="JFAX01000047">
    <property type="protein sequence ID" value="EXI63843.1"/>
    <property type="molecule type" value="Genomic_DNA"/>
</dbReference>
<dbReference type="InterPro" id="IPR007460">
    <property type="entry name" value="BrnT_toxin"/>
</dbReference>
<organism evidence="1 2">
    <name type="scientific">Candidatus Accumulibacter adjunctus</name>
    <dbReference type="NCBI Taxonomy" id="1454001"/>
    <lineage>
        <taxon>Bacteria</taxon>
        <taxon>Pseudomonadati</taxon>
        <taxon>Pseudomonadota</taxon>
        <taxon>Betaproteobacteria</taxon>
        <taxon>Candidatus Accumulibacter</taxon>
    </lineage>
</organism>
<reference evidence="1" key="1">
    <citation type="submission" date="2014-02" db="EMBL/GenBank/DDBJ databases">
        <title>Expanding our view of genomic diversity in Candidatus Accumulibacter clades.</title>
        <authorList>
            <person name="Skennerton C.T."/>
            <person name="Barr J.J."/>
            <person name="Slater F.R."/>
            <person name="Bond P.L."/>
            <person name="Tyson G.W."/>
        </authorList>
    </citation>
    <scope>NUCLEOTIDE SEQUENCE [LARGE SCALE GENOMIC DNA]</scope>
</reference>
<accession>A0A011M2Q9</accession>
<dbReference type="InterPro" id="IPR038573">
    <property type="entry name" value="BrnT_sf"/>
</dbReference>
<proteinExistence type="predicted"/>
<dbReference type="PATRIC" id="fig|1454001.3.peg.3917"/>